<reference evidence="1" key="1">
    <citation type="submission" date="2020-05" db="EMBL/GenBank/DDBJ databases">
        <authorList>
            <person name="Chiriac C."/>
            <person name="Salcher M."/>
            <person name="Ghai R."/>
            <person name="Kavagutti S V."/>
        </authorList>
    </citation>
    <scope>NUCLEOTIDE SEQUENCE</scope>
</reference>
<sequence>MFQTFMRSESATPIAHMRMGIDCTMTPSMPRCDPKIASRLWPSSLIGLRLVMSSRRPLRNSPAIAPEIRYDVERFVLTSRRRAKRNGMLIAAATGGRFHP</sequence>
<dbReference type="EMBL" id="CAFBQP010000091">
    <property type="protein sequence ID" value="CAB5067055.1"/>
    <property type="molecule type" value="Genomic_DNA"/>
</dbReference>
<name>A0A6J7UMH6_9ZZZZ</name>
<protein>
    <submittedName>
        <fullName evidence="1">Unannotated protein</fullName>
    </submittedName>
</protein>
<accession>A0A6J7UMH6</accession>
<evidence type="ECO:0000313" key="1">
    <source>
        <dbReference type="EMBL" id="CAB5067055.1"/>
    </source>
</evidence>
<dbReference type="AlphaFoldDB" id="A0A6J7UMH6"/>
<organism evidence="1">
    <name type="scientific">freshwater metagenome</name>
    <dbReference type="NCBI Taxonomy" id="449393"/>
    <lineage>
        <taxon>unclassified sequences</taxon>
        <taxon>metagenomes</taxon>
        <taxon>ecological metagenomes</taxon>
    </lineage>
</organism>
<gene>
    <name evidence="1" type="ORF">UFOPK4306_01976</name>
</gene>
<proteinExistence type="predicted"/>